<proteinExistence type="predicted"/>
<organism evidence="2 3">
    <name type="scientific">Elysia marginata</name>
    <dbReference type="NCBI Taxonomy" id="1093978"/>
    <lineage>
        <taxon>Eukaryota</taxon>
        <taxon>Metazoa</taxon>
        <taxon>Spiralia</taxon>
        <taxon>Lophotrochozoa</taxon>
        <taxon>Mollusca</taxon>
        <taxon>Gastropoda</taxon>
        <taxon>Heterobranchia</taxon>
        <taxon>Euthyneura</taxon>
        <taxon>Panpulmonata</taxon>
        <taxon>Sacoglossa</taxon>
        <taxon>Placobranchoidea</taxon>
        <taxon>Plakobranchidae</taxon>
        <taxon>Elysia</taxon>
    </lineage>
</organism>
<dbReference type="EMBL" id="BMAT01007826">
    <property type="protein sequence ID" value="GFR72333.1"/>
    <property type="molecule type" value="Genomic_DNA"/>
</dbReference>
<protein>
    <recommendedName>
        <fullName evidence="4">VWFD domain-containing protein</fullName>
    </recommendedName>
</protein>
<keyword evidence="1" id="KW-0732">Signal</keyword>
<evidence type="ECO:0008006" key="4">
    <source>
        <dbReference type="Google" id="ProtNLM"/>
    </source>
</evidence>
<name>A0AAV4FI34_9GAST</name>
<dbReference type="PROSITE" id="PS51257">
    <property type="entry name" value="PROKAR_LIPOPROTEIN"/>
    <property type="match status" value="1"/>
</dbReference>
<accession>A0AAV4FI34</accession>
<feature type="signal peptide" evidence="1">
    <location>
        <begin position="1"/>
        <end position="23"/>
    </location>
</feature>
<gene>
    <name evidence="2" type="ORF">ElyMa_003837800</name>
</gene>
<keyword evidence="3" id="KW-1185">Reference proteome</keyword>
<evidence type="ECO:0000256" key="1">
    <source>
        <dbReference type="SAM" id="SignalP"/>
    </source>
</evidence>
<evidence type="ECO:0000313" key="2">
    <source>
        <dbReference type="EMBL" id="GFR72333.1"/>
    </source>
</evidence>
<dbReference type="AlphaFoldDB" id="A0AAV4FI34"/>
<reference evidence="2 3" key="1">
    <citation type="journal article" date="2021" name="Elife">
        <title>Chloroplast acquisition without the gene transfer in kleptoplastic sea slugs, Plakobranchus ocellatus.</title>
        <authorList>
            <person name="Maeda T."/>
            <person name="Takahashi S."/>
            <person name="Yoshida T."/>
            <person name="Shimamura S."/>
            <person name="Takaki Y."/>
            <person name="Nagai Y."/>
            <person name="Toyoda A."/>
            <person name="Suzuki Y."/>
            <person name="Arimoto A."/>
            <person name="Ishii H."/>
            <person name="Satoh N."/>
            <person name="Nishiyama T."/>
            <person name="Hasebe M."/>
            <person name="Maruyama T."/>
            <person name="Minagawa J."/>
            <person name="Obokata J."/>
            <person name="Shigenobu S."/>
        </authorList>
    </citation>
    <scope>NUCLEOTIDE SEQUENCE [LARGE SCALE GENOMIC DNA]</scope>
</reference>
<comment type="caution">
    <text evidence="2">The sequence shown here is derived from an EMBL/GenBank/DDBJ whole genome shotgun (WGS) entry which is preliminary data.</text>
</comment>
<evidence type="ECO:0000313" key="3">
    <source>
        <dbReference type="Proteomes" id="UP000762676"/>
    </source>
</evidence>
<dbReference type="Proteomes" id="UP000762676">
    <property type="component" value="Unassembled WGS sequence"/>
</dbReference>
<feature type="chain" id="PRO_5043741484" description="VWFD domain-containing protein" evidence="1">
    <location>
        <begin position="24"/>
        <end position="134"/>
    </location>
</feature>
<sequence length="134" mass="14327">MKKATLLTTSLTLLLTGCDTTFSGSHSSSGFCSVSSDRGQTFSRSTRTEGNRLDGECGFTGEEGSIRMDNHVIRLADQELSLNGIVLAVNIPNDRPATVRVIAEGEAKRLTVDGQSIRELATAQKAGRPLARTE</sequence>